<dbReference type="SUPFAM" id="SSF53335">
    <property type="entry name" value="S-adenosyl-L-methionine-dependent methyltransferases"/>
    <property type="match status" value="1"/>
</dbReference>
<dbReference type="Gene3D" id="3.40.50.150">
    <property type="entry name" value="Vaccinia Virus protein VP39"/>
    <property type="match status" value="1"/>
</dbReference>
<evidence type="ECO:0000256" key="1">
    <source>
        <dbReference type="ARBA" id="ARBA00022603"/>
    </source>
</evidence>
<protein>
    <recommendedName>
        <fullName evidence="3">Methyltransferase domain-containing protein</fullName>
    </recommendedName>
</protein>
<organism evidence="4 5">
    <name type="scientific">Jannaschia pagri</name>
    <dbReference type="NCBI Taxonomy" id="2829797"/>
    <lineage>
        <taxon>Bacteria</taxon>
        <taxon>Pseudomonadati</taxon>
        <taxon>Pseudomonadota</taxon>
        <taxon>Alphaproteobacteria</taxon>
        <taxon>Rhodobacterales</taxon>
        <taxon>Roseobacteraceae</taxon>
        <taxon>Jannaschia</taxon>
    </lineage>
</organism>
<dbReference type="EMBL" id="BPFH01000001">
    <property type="protein sequence ID" value="GIT93690.1"/>
    <property type="molecule type" value="Genomic_DNA"/>
</dbReference>
<sequence length="197" mass="20890">MTDAETIAVYAAKACDYEAMGQDTDPDRATFLAALPDGDGPILDWGCGPGHDAQAFAAAGATVEATDATAEMVALARQKGVDARQEVFADLPTDPRYRGIWANFSLLHADEVEVPGLVERAAQALCPGGVLHVAMKRGAGMQRDALGRRYTYVEASDLDRMTGAAGLTPFSRREGKAMGLDGHAAGYIVHLSRKDHD</sequence>
<dbReference type="Pfam" id="PF13649">
    <property type="entry name" value="Methyltransf_25"/>
    <property type="match status" value="1"/>
</dbReference>
<keyword evidence="1" id="KW-0489">Methyltransferase</keyword>
<dbReference type="InterPro" id="IPR041698">
    <property type="entry name" value="Methyltransf_25"/>
</dbReference>
<evidence type="ECO:0000259" key="3">
    <source>
        <dbReference type="Pfam" id="PF13649"/>
    </source>
</evidence>
<gene>
    <name evidence="4" type="ORF">JANAI62_03130</name>
</gene>
<dbReference type="PANTHER" id="PTHR43861:SF1">
    <property type="entry name" value="TRANS-ACONITATE 2-METHYLTRANSFERASE"/>
    <property type="match status" value="1"/>
</dbReference>
<dbReference type="CDD" id="cd02440">
    <property type="entry name" value="AdoMet_MTases"/>
    <property type="match status" value="1"/>
</dbReference>
<evidence type="ECO:0000256" key="2">
    <source>
        <dbReference type="ARBA" id="ARBA00022679"/>
    </source>
</evidence>
<feature type="domain" description="Methyltransferase" evidence="3">
    <location>
        <begin position="42"/>
        <end position="129"/>
    </location>
</feature>
<comment type="caution">
    <text evidence="4">The sequence shown here is derived from an EMBL/GenBank/DDBJ whole genome shotgun (WGS) entry which is preliminary data.</text>
</comment>
<evidence type="ECO:0000313" key="4">
    <source>
        <dbReference type="EMBL" id="GIT93690.1"/>
    </source>
</evidence>
<keyword evidence="5" id="KW-1185">Reference proteome</keyword>
<evidence type="ECO:0000313" key="5">
    <source>
        <dbReference type="Proteomes" id="UP000786693"/>
    </source>
</evidence>
<name>A0ABQ4NHM5_9RHOB</name>
<reference evidence="4 5" key="1">
    <citation type="submission" date="2021-05" db="EMBL/GenBank/DDBJ databases">
        <title>Bacteria Genome sequencing.</title>
        <authorList>
            <person name="Takabe Y."/>
            <person name="Nakajima Y."/>
            <person name="Suzuki S."/>
            <person name="Shiozaki T."/>
        </authorList>
    </citation>
    <scope>NUCLEOTIDE SEQUENCE [LARGE SCALE GENOMIC DNA]</scope>
    <source>
        <strain evidence="4 5">AI_62</strain>
    </source>
</reference>
<dbReference type="Proteomes" id="UP000786693">
    <property type="component" value="Unassembled WGS sequence"/>
</dbReference>
<accession>A0ABQ4NHM5</accession>
<proteinExistence type="predicted"/>
<dbReference type="PANTHER" id="PTHR43861">
    <property type="entry name" value="TRANS-ACONITATE 2-METHYLTRANSFERASE-RELATED"/>
    <property type="match status" value="1"/>
</dbReference>
<dbReference type="InterPro" id="IPR029063">
    <property type="entry name" value="SAM-dependent_MTases_sf"/>
</dbReference>
<keyword evidence="2" id="KW-0808">Transferase</keyword>